<name>A0A4R2H7Q7_9ACTN</name>
<evidence type="ECO:0000313" key="1">
    <source>
        <dbReference type="EMBL" id="TCO22289.1"/>
    </source>
</evidence>
<reference evidence="1 2" key="1">
    <citation type="journal article" date="2015" name="Stand. Genomic Sci.">
        <title>Genomic Encyclopedia of Bacterial and Archaeal Type Strains, Phase III: the genomes of soil and plant-associated and newly described type strains.</title>
        <authorList>
            <person name="Whitman W.B."/>
            <person name="Woyke T."/>
            <person name="Klenk H.P."/>
            <person name="Zhou Y."/>
            <person name="Lilburn T.G."/>
            <person name="Beck B.J."/>
            <person name="De Vos P."/>
            <person name="Vandamme P."/>
            <person name="Eisen J.A."/>
            <person name="Garrity G."/>
            <person name="Hugenholtz P."/>
            <person name="Kyrpides N.C."/>
        </authorList>
    </citation>
    <scope>NUCLEOTIDE SEQUENCE [LARGE SCALE GENOMIC DNA]</scope>
    <source>
        <strain evidence="1 2">VKM Ac-2572</strain>
    </source>
</reference>
<accession>A0A4R2H7Q7</accession>
<keyword evidence="2" id="KW-1185">Reference proteome</keyword>
<evidence type="ECO:0008006" key="3">
    <source>
        <dbReference type="Google" id="ProtNLM"/>
    </source>
</evidence>
<dbReference type="InterPro" id="IPR024524">
    <property type="entry name" value="DUF3800"/>
</dbReference>
<protein>
    <recommendedName>
        <fullName evidence="3">DUF3800 domain-containing protein</fullName>
    </recommendedName>
</protein>
<sequence>MHTLQSQAWVEIACDESGFSGSNLLDPESPVITHAGVDLTLPEAAEVVAVLRSSRRRRSTEYKSNLLLRPEHRSELEWFLTALRGRAHVHVIDKTWYVARRVIELLVAEPSYGAGTSLEGDHHESAIAIYQAAGRTEFLDAFITMTRTKRLRLIDHALIDRFFETMPAGVPALQELTRTRVEDVLLRLIDDDPAIPPPLEPMVPALAETALFWSAGRRSVAVVHDEQSALTRHRIDRLRTYLAGAAFPSPPPLLTVTQVDSRRDPRVQVADLLAGIARRLHAQPSRLLQPYLVGGIRPPTTLDQTGWRV</sequence>
<gene>
    <name evidence="1" type="ORF">EV652_110275</name>
</gene>
<dbReference type="OrthoDB" id="5521286at2"/>
<dbReference type="RefSeq" id="WP_132212400.1">
    <property type="nucleotide sequence ID" value="NZ_SLWN01000010.1"/>
</dbReference>
<organism evidence="1 2">
    <name type="scientific">Kribbella steppae</name>
    <dbReference type="NCBI Taxonomy" id="2512223"/>
    <lineage>
        <taxon>Bacteria</taxon>
        <taxon>Bacillati</taxon>
        <taxon>Actinomycetota</taxon>
        <taxon>Actinomycetes</taxon>
        <taxon>Propionibacteriales</taxon>
        <taxon>Kribbellaceae</taxon>
        <taxon>Kribbella</taxon>
    </lineage>
</organism>
<dbReference type="Proteomes" id="UP000294508">
    <property type="component" value="Unassembled WGS sequence"/>
</dbReference>
<evidence type="ECO:0000313" key="2">
    <source>
        <dbReference type="Proteomes" id="UP000294508"/>
    </source>
</evidence>
<dbReference type="Pfam" id="PF12686">
    <property type="entry name" value="DUF3800"/>
    <property type="match status" value="1"/>
</dbReference>
<dbReference type="AlphaFoldDB" id="A0A4R2H7Q7"/>
<proteinExistence type="predicted"/>
<comment type="caution">
    <text evidence="1">The sequence shown here is derived from an EMBL/GenBank/DDBJ whole genome shotgun (WGS) entry which is preliminary data.</text>
</comment>
<dbReference type="EMBL" id="SLWN01000010">
    <property type="protein sequence ID" value="TCO22289.1"/>
    <property type="molecule type" value="Genomic_DNA"/>
</dbReference>